<gene>
    <name evidence="2" type="ORF">PAL_GLEAN10000716</name>
</gene>
<feature type="compositionally biased region" description="Polar residues" evidence="1">
    <location>
        <begin position="41"/>
        <end position="61"/>
    </location>
</feature>
<evidence type="ECO:0000313" key="2">
    <source>
        <dbReference type="EMBL" id="ELK16794.1"/>
    </source>
</evidence>
<feature type="region of interest" description="Disordered" evidence="1">
    <location>
        <begin position="305"/>
        <end position="327"/>
    </location>
</feature>
<feature type="region of interest" description="Disordered" evidence="1">
    <location>
        <begin position="204"/>
        <end position="262"/>
    </location>
</feature>
<dbReference type="AlphaFoldDB" id="L5KZ87"/>
<accession>L5KZ87</accession>
<organism evidence="2 3">
    <name type="scientific">Pteropus alecto</name>
    <name type="common">Black flying fox</name>
    <dbReference type="NCBI Taxonomy" id="9402"/>
    <lineage>
        <taxon>Eukaryota</taxon>
        <taxon>Metazoa</taxon>
        <taxon>Chordata</taxon>
        <taxon>Craniata</taxon>
        <taxon>Vertebrata</taxon>
        <taxon>Euteleostomi</taxon>
        <taxon>Mammalia</taxon>
        <taxon>Eutheria</taxon>
        <taxon>Laurasiatheria</taxon>
        <taxon>Chiroptera</taxon>
        <taxon>Yinpterochiroptera</taxon>
        <taxon>Pteropodoidea</taxon>
        <taxon>Pteropodidae</taxon>
        <taxon>Pteropodinae</taxon>
        <taxon>Pteropus</taxon>
    </lineage>
</organism>
<reference evidence="3" key="1">
    <citation type="journal article" date="2013" name="Science">
        <title>Comparative analysis of bat genomes provides insight into the evolution of flight and immunity.</title>
        <authorList>
            <person name="Zhang G."/>
            <person name="Cowled C."/>
            <person name="Shi Z."/>
            <person name="Huang Z."/>
            <person name="Bishop-Lilly K.A."/>
            <person name="Fang X."/>
            <person name="Wynne J.W."/>
            <person name="Xiong Z."/>
            <person name="Baker M.L."/>
            <person name="Zhao W."/>
            <person name="Tachedjian M."/>
            <person name="Zhu Y."/>
            <person name="Zhou P."/>
            <person name="Jiang X."/>
            <person name="Ng J."/>
            <person name="Yang L."/>
            <person name="Wu L."/>
            <person name="Xiao J."/>
            <person name="Feng Y."/>
            <person name="Chen Y."/>
            <person name="Sun X."/>
            <person name="Zhang Y."/>
            <person name="Marsh G.A."/>
            <person name="Crameri G."/>
            <person name="Broder C.C."/>
            <person name="Frey K.G."/>
            <person name="Wang L.F."/>
            <person name="Wang J."/>
        </authorList>
    </citation>
    <scope>NUCLEOTIDE SEQUENCE [LARGE SCALE GENOMIC DNA]</scope>
</reference>
<dbReference type="InParanoid" id="L5KZ87"/>
<evidence type="ECO:0000256" key="1">
    <source>
        <dbReference type="SAM" id="MobiDB-lite"/>
    </source>
</evidence>
<dbReference type="Pfam" id="PF12024">
    <property type="entry name" value="DUF3512"/>
    <property type="match status" value="1"/>
</dbReference>
<proteinExistence type="predicted"/>
<keyword evidence="3" id="KW-1185">Reference proteome</keyword>
<name>L5KZ87_PTEAL</name>
<dbReference type="STRING" id="9402.L5KZ87"/>
<dbReference type="InterPro" id="IPR021900">
    <property type="entry name" value="DUF3512"/>
</dbReference>
<protein>
    <submittedName>
        <fullName evidence="2">Bromodomain-containing protein 7</fullName>
    </submittedName>
</protein>
<sequence length="327" mass="35832">MEKTYLQSDFSIYEFLATCQDYPYVMADSLPDVLIKGRHSQTLQELETSSPENEGQTSTLDTAREIEIIEIEPAVQLDSSNRSRLTALETVANFGAPVEVFDSEEAEVFQRKLDETTKLLRKLQEAQNERLSTRPSPNTICLLRPSRCILLNNRPIILKNLPSKPRSRVYRAPRPFRTPPFATRAVSTPVLRLKASSVDCLEGTQRQQRGQLPVSAASPSILSRYQAPPRGSRKPGHAKDDCRAGEYVPPKGGIQAAGSPSCRIRQRDLQLSQVSRLSIGARAPGLPLEKDPAAPLCSGTKHIGPWGLSPPAGTGNLAPPAPSSLSF</sequence>
<evidence type="ECO:0000313" key="3">
    <source>
        <dbReference type="Proteomes" id="UP000010552"/>
    </source>
</evidence>
<dbReference type="EMBL" id="KB030432">
    <property type="protein sequence ID" value="ELK16794.1"/>
    <property type="molecule type" value="Genomic_DNA"/>
</dbReference>
<dbReference type="Proteomes" id="UP000010552">
    <property type="component" value="Unassembled WGS sequence"/>
</dbReference>
<feature type="region of interest" description="Disordered" evidence="1">
    <location>
        <begin position="41"/>
        <end position="63"/>
    </location>
</feature>